<dbReference type="AlphaFoldDB" id="A0A430B3L8"/>
<feature type="domain" description="PTS EIIC type-1" evidence="14">
    <location>
        <begin position="118"/>
        <end position="463"/>
    </location>
</feature>
<feature type="active site" description="Phosphocysteine intermediate; for EIIB activity" evidence="11">
    <location>
        <position position="26"/>
    </location>
</feature>
<comment type="caution">
    <text evidence="15">The sequence shown here is derived from an EMBL/GenBank/DDBJ whole genome shotgun (WGS) entry which is preliminary data.</text>
</comment>
<reference evidence="15 16" key="1">
    <citation type="submission" date="2017-05" db="EMBL/GenBank/DDBJ databases">
        <title>Vagococcus spp. assemblies.</title>
        <authorList>
            <person name="Gulvik C.A."/>
        </authorList>
    </citation>
    <scope>NUCLEOTIDE SEQUENCE [LARGE SCALE GENOMIC DNA]</scope>
    <source>
        <strain evidence="15 16">LMG 24798</strain>
    </source>
</reference>
<proteinExistence type="predicted"/>
<keyword evidence="8" id="KW-0418">Kinase</keyword>
<evidence type="ECO:0000256" key="4">
    <source>
        <dbReference type="ARBA" id="ARBA00022597"/>
    </source>
</evidence>
<keyword evidence="6" id="KW-0598">Phosphotransferase system</keyword>
<dbReference type="Proteomes" id="UP000286773">
    <property type="component" value="Unassembled WGS sequence"/>
</dbReference>
<name>A0A430B3L8_9ENTE</name>
<dbReference type="Pfam" id="PF02378">
    <property type="entry name" value="PTS_EIIC"/>
    <property type="match status" value="1"/>
</dbReference>
<dbReference type="InterPro" id="IPR003352">
    <property type="entry name" value="PTS_EIIC"/>
</dbReference>
<sequence length="463" mass="49556">MENREIAQQVIEAVGGKGNIRSVAHCATRLRVMVADEGAIDKERIENLDKVKGAFFNSGQYQIIFGTGTVNKIYEEVLQLGVGEQPKDEAAARPQEGNVFKRTIRTFGDVFVPIIPVLVATGLFMGLRGLLTQPEILGLFGLSPEAINANFLLYTQVLTDTAFAFLPALVAWSTFRVFGGSPVIGIVLGLMLVSPSLPNAYEVAAGSAEAIMLFDFIPIVGYQGTVLPAFISGIIGAKLEKKLHKIVPETFDLLVTPFVTLLIMSVLSLMLIGPVFHSFENVVLNATEWILALPFGLAGLIIGGLNQVIVVTGVHHIFNFLEVQLLTNTGSNPFNAIITCGMAAQGGATLAVGLKTKSKKLKALAFPSALSALLGITEPAIFGVNLRYVRPFFMGLIGGGVGGFLSNMMGLSGTGMSITVIPGILLYLNEQLIPYIFINLVAIGVGFILTYLFGFKDEQLEGM</sequence>
<evidence type="ECO:0000256" key="1">
    <source>
        <dbReference type="ARBA" id="ARBA00004651"/>
    </source>
</evidence>
<feature type="transmembrane region" description="Helical" evidence="12">
    <location>
        <begin position="110"/>
        <end position="131"/>
    </location>
</feature>
<dbReference type="GO" id="GO:0008982">
    <property type="term" value="F:protein-N(PI)-phosphohistidine-sugar phosphotransferase activity"/>
    <property type="evidence" value="ECO:0007669"/>
    <property type="project" value="InterPro"/>
</dbReference>
<evidence type="ECO:0000259" key="13">
    <source>
        <dbReference type="PROSITE" id="PS51098"/>
    </source>
</evidence>
<dbReference type="InterPro" id="IPR036878">
    <property type="entry name" value="Glu_permease_IIB"/>
</dbReference>
<feature type="transmembrane region" description="Helical" evidence="12">
    <location>
        <begin position="251"/>
        <end position="277"/>
    </location>
</feature>
<dbReference type="GO" id="GO:0016301">
    <property type="term" value="F:kinase activity"/>
    <property type="evidence" value="ECO:0007669"/>
    <property type="project" value="UniProtKB-KW"/>
</dbReference>
<dbReference type="PANTHER" id="PTHR30175:SF7">
    <property type="entry name" value="NEGATIVE REGULATOR OF SACY ACTIVITY"/>
    <property type="match status" value="1"/>
</dbReference>
<organism evidence="15 16">
    <name type="scientific">Vagococcus acidifermentans</name>
    <dbReference type="NCBI Taxonomy" id="564710"/>
    <lineage>
        <taxon>Bacteria</taxon>
        <taxon>Bacillati</taxon>
        <taxon>Bacillota</taxon>
        <taxon>Bacilli</taxon>
        <taxon>Lactobacillales</taxon>
        <taxon>Enterococcaceae</taxon>
        <taxon>Vagococcus</taxon>
    </lineage>
</organism>
<dbReference type="Gene3D" id="3.30.1360.60">
    <property type="entry name" value="Glucose permease domain IIB"/>
    <property type="match status" value="1"/>
</dbReference>
<dbReference type="PROSITE" id="PS51103">
    <property type="entry name" value="PTS_EIIC_TYPE_1"/>
    <property type="match status" value="1"/>
</dbReference>
<comment type="subcellular location">
    <subcellularLocation>
        <location evidence="1">Cell membrane</location>
        <topology evidence="1">Multi-pass membrane protein</topology>
    </subcellularLocation>
</comment>
<dbReference type="OrthoDB" id="9769191at2"/>
<evidence type="ECO:0000256" key="2">
    <source>
        <dbReference type="ARBA" id="ARBA00022448"/>
    </source>
</evidence>
<feature type="transmembrane region" description="Helical" evidence="12">
    <location>
        <begin position="364"/>
        <end position="384"/>
    </location>
</feature>
<evidence type="ECO:0000256" key="5">
    <source>
        <dbReference type="ARBA" id="ARBA00022679"/>
    </source>
</evidence>
<dbReference type="InterPro" id="IPR018113">
    <property type="entry name" value="PTrfase_EIIB_Cys"/>
</dbReference>
<protein>
    <submittedName>
        <fullName evidence="15">PTS sugar transporter subunit IIA</fullName>
    </submittedName>
</protein>
<feature type="domain" description="PTS EIIB type-1" evidence="13">
    <location>
        <begin position="4"/>
        <end position="87"/>
    </location>
</feature>
<keyword evidence="2" id="KW-0813">Transport</keyword>
<dbReference type="PROSITE" id="PS51098">
    <property type="entry name" value="PTS_EIIB_TYPE_1"/>
    <property type="match status" value="1"/>
</dbReference>
<evidence type="ECO:0000256" key="11">
    <source>
        <dbReference type="PROSITE-ProRule" id="PRU00421"/>
    </source>
</evidence>
<evidence type="ECO:0000256" key="7">
    <source>
        <dbReference type="ARBA" id="ARBA00022692"/>
    </source>
</evidence>
<feature type="transmembrane region" description="Helical" evidence="12">
    <location>
        <begin position="435"/>
        <end position="454"/>
    </location>
</feature>
<dbReference type="GO" id="GO:0090589">
    <property type="term" value="F:protein-phosphocysteine-trehalose phosphotransferase system transporter activity"/>
    <property type="evidence" value="ECO:0007669"/>
    <property type="project" value="TreeGrafter"/>
</dbReference>
<keyword evidence="16" id="KW-1185">Reference proteome</keyword>
<evidence type="ECO:0000256" key="9">
    <source>
        <dbReference type="ARBA" id="ARBA00022989"/>
    </source>
</evidence>
<feature type="transmembrane region" description="Helical" evidence="12">
    <location>
        <begin position="177"/>
        <end position="197"/>
    </location>
</feature>
<dbReference type="InterPro" id="IPR010973">
    <property type="entry name" value="PTS_IIBC_sucr"/>
</dbReference>
<dbReference type="PANTHER" id="PTHR30175">
    <property type="entry name" value="PHOSPHOTRANSFERASE SYSTEM TRANSPORT PROTEIN"/>
    <property type="match status" value="1"/>
</dbReference>
<gene>
    <name evidence="15" type="ORF">CBF27_02105</name>
</gene>
<dbReference type="Pfam" id="PF00367">
    <property type="entry name" value="PTS_EIIB"/>
    <property type="match status" value="1"/>
</dbReference>
<dbReference type="CDD" id="cd00212">
    <property type="entry name" value="PTS_IIB_glc"/>
    <property type="match status" value="1"/>
</dbReference>
<dbReference type="GO" id="GO:0005886">
    <property type="term" value="C:plasma membrane"/>
    <property type="evidence" value="ECO:0007669"/>
    <property type="project" value="UniProtKB-SubCell"/>
</dbReference>
<dbReference type="InterPro" id="IPR050558">
    <property type="entry name" value="PTS_Sugar-Specific_Components"/>
</dbReference>
<keyword evidence="4 15" id="KW-0762">Sugar transport</keyword>
<accession>A0A430B3L8</accession>
<evidence type="ECO:0000256" key="3">
    <source>
        <dbReference type="ARBA" id="ARBA00022475"/>
    </source>
</evidence>
<evidence type="ECO:0000313" key="16">
    <source>
        <dbReference type="Proteomes" id="UP000286773"/>
    </source>
</evidence>
<evidence type="ECO:0000256" key="6">
    <source>
        <dbReference type="ARBA" id="ARBA00022683"/>
    </source>
</evidence>
<dbReference type="GO" id="GO:0015771">
    <property type="term" value="P:trehalose transport"/>
    <property type="evidence" value="ECO:0007669"/>
    <property type="project" value="TreeGrafter"/>
</dbReference>
<keyword evidence="3" id="KW-1003">Cell membrane</keyword>
<keyword evidence="9 12" id="KW-1133">Transmembrane helix</keyword>
<evidence type="ECO:0000256" key="10">
    <source>
        <dbReference type="ARBA" id="ARBA00023136"/>
    </source>
</evidence>
<feature type="transmembrane region" description="Helical" evidence="12">
    <location>
        <begin position="217"/>
        <end position="239"/>
    </location>
</feature>
<dbReference type="GO" id="GO:0009401">
    <property type="term" value="P:phosphoenolpyruvate-dependent sugar phosphotransferase system"/>
    <property type="evidence" value="ECO:0007669"/>
    <property type="project" value="UniProtKB-KW"/>
</dbReference>
<dbReference type="NCBIfam" id="TIGR01996">
    <property type="entry name" value="PTS-II-BC-sucr"/>
    <property type="match status" value="1"/>
</dbReference>
<evidence type="ECO:0000259" key="14">
    <source>
        <dbReference type="PROSITE" id="PS51103"/>
    </source>
</evidence>
<keyword evidence="7 12" id="KW-0812">Transmembrane</keyword>
<dbReference type="SUPFAM" id="SSF55604">
    <property type="entry name" value="Glucose permease domain IIB"/>
    <property type="match status" value="1"/>
</dbReference>
<evidence type="ECO:0000256" key="12">
    <source>
        <dbReference type="SAM" id="Phobius"/>
    </source>
</evidence>
<dbReference type="InterPro" id="IPR013013">
    <property type="entry name" value="PTS_EIIC_1"/>
</dbReference>
<dbReference type="EMBL" id="NGKC01000001">
    <property type="protein sequence ID" value="RSU14792.1"/>
    <property type="molecule type" value="Genomic_DNA"/>
</dbReference>
<evidence type="ECO:0000313" key="15">
    <source>
        <dbReference type="EMBL" id="RSU14792.1"/>
    </source>
</evidence>
<keyword evidence="10 12" id="KW-0472">Membrane</keyword>
<evidence type="ECO:0000256" key="8">
    <source>
        <dbReference type="ARBA" id="ARBA00022777"/>
    </source>
</evidence>
<keyword evidence="5" id="KW-0808">Transferase</keyword>
<feature type="transmembrane region" description="Helical" evidence="12">
    <location>
        <begin position="151"/>
        <end position="170"/>
    </location>
</feature>
<dbReference type="FunFam" id="3.30.1360.60:FF:000001">
    <property type="entry name" value="PTS system glucose-specific IIBC component PtsG"/>
    <property type="match status" value="1"/>
</dbReference>
<feature type="transmembrane region" description="Helical" evidence="12">
    <location>
        <begin position="289"/>
        <end position="311"/>
    </location>
</feature>
<dbReference type="PROSITE" id="PS01035">
    <property type="entry name" value="PTS_EIIB_TYPE_1_CYS"/>
    <property type="match status" value="1"/>
</dbReference>
<dbReference type="InterPro" id="IPR001996">
    <property type="entry name" value="PTS_IIB_1"/>
</dbReference>